<dbReference type="InterPro" id="IPR036770">
    <property type="entry name" value="Ankyrin_rpt-contain_sf"/>
</dbReference>
<name>A0ABR1SRI0_9PEZI</name>
<evidence type="ECO:0000313" key="4">
    <source>
        <dbReference type="Proteomes" id="UP001396898"/>
    </source>
</evidence>
<dbReference type="InterPro" id="IPR002110">
    <property type="entry name" value="Ankyrin_rpt"/>
</dbReference>
<dbReference type="Gene3D" id="1.25.40.20">
    <property type="entry name" value="Ankyrin repeat-containing domain"/>
    <property type="match status" value="1"/>
</dbReference>
<evidence type="ECO:0000256" key="1">
    <source>
        <dbReference type="PROSITE-ProRule" id="PRU00023"/>
    </source>
</evidence>
<dbReference type="SUPFAM" id="SSF48403">
    <property type="entry name" value="Ankyrin repeat"/>
    <property type="match status" value="1"/>
</dbReference>
<keyword evidence="1" id="KW-0040">ANK repeat</keyword>
<comment type="caution">
    <text evidence="3">The sequence shown here is derived from an EMBL/GenBank/DDBJ whole genome shotgun (WGS) entry which is preliminary data.</text>
</comment>
<evidence type="ECO:0000313" key="3">
    <source>
        <dbReference type="EMBL" id="KAK8036938.1"/>
    </source>
</evidence>
<evidence type="ECO:0000259" key="2">
    <source>
        <dbReference type="Pfam" id="PF22893"/>
    </source>
</evidence>
<keyword evidence="4" id="KW-1185">Reference proteome</keyword>
<accession>A0ABR1SRI0</accession>
<feature type="repeat" description="ANK" evidence="1">
    <location>
        <begin position="371"/>
        <end position="403"/>
    </location>
</feature>
<gene>
    <name evidence="3" type="ORF">PG991_001252</name>
</gene>
<dbReference type="PROSITE" id="PS50088">
    <property type="entry name" value="ANK_REPEAT"/>
    <property type="match status" value="1"/>
</dbReference>
<sequence length="632" mass="70863">MSVPIGLSFGDVVESIKILRRVVHAIKDQRHASEGYQRICRQVELDILVLQQLQSIKLDDRFVPYTQGIHALSKEIECEALNLVRVDAPWKSRVESILVGIKDSQRRDQERLMATFATTDQARCSTLGLIRTGIAQVHECQQQTLAKIEKDAGDRKFRDQELIAELIPRVVLAVSQRRETAFIKGNDGIEARISSAGTPISNDSKLALLRTLAQELVFAQESQASQSAEIDLAILGLIMTLLAGLVRRLMYRLALLAPMISLSATPANFLPDDMRLIDPLGRVHRLPMQYFQSWEQLAIFLETQFRGLPGDLKVRNREFKILDIANPSLTIGPFQWKRLSQAARAFLDVYGVPQRRTQRHKMHQMQIATEANPTPLYDAATKNDLNLARDILRAGHDINESTGQFGVAINAALIFNHSDMLELLLENGATLLPTVHPRLSPLCVAAHYAQPSLAIKVFSSAALCASQDPGQYQRSLDAALCASIRRRDGILTEAILGFGANPIKVQDDGQSALELSLYSTSTDGTRDVLAAVMMFGLLARNFLSITELSNILMAVGYPTNTEISSRGTRRDQIIMCQRRVARRISATTQYFMHLPYFESRETVYVFDVETFLHEYESFYTIGFQHRILRKSS</sequence>
<dbReference type="Proteomes" id="UP001396898">
    <property type="component" value="Unassembled WGS sequence"/>
</dbReference>
<feature type="domain" description="Ubiquitin-like" evidence="2">
    <location>
        <begin position="273"/>
        <end position="339"/>
    </location>
</feature>
<dbReference type="InterPro" id="IPR054464">
    <property type="entry name" value="ULD_fung"/>
</dbReference>
<dbReference type="Pfam" id="PF22893">
    <property type="entry name" value="ULD_2"/>
    <property type="match status" value="1"/>
</dbReference>
<protein>
    <recommendedName>
        <fullName evidence="2">Ubiquitin-like domain-containing protein</fullName>
    </recommendedName>
</protein>
<dbReference type="EMBL" id="JAQQWI010000003">
    <property type="protein sequence ID" value="KAK8036938.1"/>
    <property type="molecule type" value="Genomic_DNA"/>
</dbReference>
<reference evidence="3 4" key="1">
    <citation type="submission" date="2023-01" db="EMBL/GenBank/DDBJ databases">
        <title>Analysis of 21 Apiospora genomes using comparative genomics revels a genus with tremendous synthesis potential of carbohydrate active enzymes and secondary metabolites.</title>
        <authorList>
            <person name="Sorensen T."/>
        </authorList>
    </citation>
    <scope>NUCLEOTIDE SEQUENCE [LARGE SCALE GENOMIC DNA]</scope>
    <source>
        <strain evidence="3 4">CBS 20057</strain>
    </source>
</reference>
<organism evidence="3 4">
    <name type="scientific">Apiospora marii</name>
    <dbReference type="NCBI Taxonomy" id="335849"/>
    <lineage>
        <taxon>Eukaryota</taxon>
        <taxon>Fungi</taxon>
        <taxon>Dikarya</taxon>
        <taxon>Ascomycota</taxon>
        <taxon>Pezizomycotina</taxon>
        <taxon>Sordariomycetes</taxon>
        <taxon>Xylariomycetidae</taxon>
        <taxon>Amphisphaeriales</taxon>
        <taxon>Apiosporaceae</taxon>
        <taxon>Apiospora</taxon>
    </lineage>
</organism>
<proteinExistence type="predicted"/>